<dbReference type="GO" id="GO:0003755">
    <property type="term" value="F:peptidyl-prolyl cis-trans isomerase activity"/>
    <property type="evidence" value="ECO:0007669"/>
    <property type="project" value="UniProtKB-KW"/>
</dbReference>
<dbReference type="AlphaFoldDB" id="A0AAE3XQL2"/>
<organism evidence="7 8">
    <name type="scientific">Aureibacter tunicatorum</name>
    <dbReference type="NCBI Taxonomy" id="866807"/>
    <lineage>
        <taxon>Bacteria</taxon>
        <taxon>Pseudomonadati</taxon>
        <taxon>Bacteroidota</taxon>
        <taxon>Cytophagia</taxon>
        <taxon>Cytophagales</taxon>
        <taxon>Persicobacteraceae</taxon>
        <taxon>Aureibacter</taxon>
    </lineage>
</organism>
<dbReference type="EMBL" id="JAVDQD010000007">
    <property type="protein sequence ID" value="MDR6241322.1"/>
    <property type="molecule type" value="Genomic_DNA"/>
</dbReference>
<dbReference type="PROSITE" id="PS50059">
    <property type="entry name" value="FKBP_PPIASE"/>
    <property type="match status" value="1"/>
</dbReference>
<dbReference type="PROSITE" id="PS51257">
    <property type="entry name" value="PROKAR_LIPOPROTEIN"/>
    <property type="match status" value="1"/>
</dbReference>
<dbReference type="RefSeq" id="WP_309941976.1">
    <property type="nucleotide sequence ID" value="NZ_AP025305.1"/>
</dbReference>
<accession>A0AAE3XQL2</accession>
<name>A0AAE3XQL2_9BACT</name>
<comment type="caution">
    <text evidence="7">The sequence shown here is derived from an EMBL/GenBank/DDBJ whole genome shotgun (WGS) entry which is preliminary data.</text>
</comment>
<dbReference type="InterPro" id="IPR001179">
    <property type="entry name" value="PPIase_FKBP_dom"/>
</dbReference>
<feature type="signal peptide" evidence="5">
    <location>
        <begin position="1"/>
        <end position="22"/>
    </location>
</feature>
<keyword evidence="3 4" id="KW-0697">Rotamase</keyword>
<feature type="domain" description="PPIase FKBP-type" evidence="6">
    <location>
        <begin position="238"/>
        <end position="368"/>
    </location>
</feature>
<feature type="chain" id="PRO_5042131460" description="peptidylprolyl isomerase" evidence="5">
    <location>
        <begin position="23"/>
        <end position="374"/>
    </location>
</feature>
<evidence type="ECO:0000313" key="7">
    <source>
        <dbReference type="EMBL" id="MDR6241322.1"/>
    </source>
</evidence>
<gene>
    <name evidence="7" type="ORF">HNQ88_004400</name>
</gene>
<dbReference type="InterPro" id="IPR046357">
    <property type="entry name" value="PPIase_dom_sf"/>
</dbReference>
<dbReference type="Gene3D" id="3.10.50.40">
    <property type="match status" value="1"/>
</dbReference>
<evidence type="ECO:0000256" key="1">
    <source>
        <dbReference type="ARBA" id="ARBA00000971"/>
    </source>
</evidence>
<sequence>MNILKKFTVKNLLIGFSLSALMFTACNSEVTDEGSSGGGNNSSEEINKVKSYIDQNSLGSDITQLTTGLYVRKDRQGSEDGEVSSSDTVGIYFQVKNLTGEIIYEHLAEDGEPMPFVRKNRDAGGNIFPGLINLYSDQLYLGDSLQFIGISDFFYRNFNLSSFDGFGNIEAFTPKIINIKIDSKVGKDDIVETDQKFIEEYLSSRQEFQGKEVVDLMGGIKLIFMDPDNPDGLYPKDGEKMALEYTGYLPMNDDYVFESTLDSLDTNGGRLLDSDGNPLKSYKHHVKKFNLENLIVGWMEALPLMKTGRKAVILIPSQYAYGADESRGFRAFPESYRRKLMGANHMNPNNAIPPFSVLAFEVKILALGKDAMKL</sequence>
<evidence type="ECO:0000313" key="8">
    <source>
        <dbReference type="Proteomes" id="UP001185092"/>
    </source>
</evidence>
<protein>
    <recommendedName>
        <fullName evidence="2 4">peptidylprolyl isomerase</fullName>
        <ecNumber evidence="2 4">5.2.1.8</ecNumber>
    </recommendedName>
</protein>
<keyword evidence="4" id="KW-0413">Isomerase</keyword>
<dbReference type="EC" id="5.2.1.8" evidence="2 4"/>
<evidence type="ECO:0000256" key="5">
    <source>
        <dbReference type="SAM" id="SignalP"/>
    </source>
</evidence>
<dbReference type="Pfam" id="PF00254">
    <property type="entry name" value="FKBP_C"/>
    <property type="match status" value="1"/>
</dbReference>
<evidence type="ECO:0000259" key="6">
    <source>
        <dbReference type="PROSITE" id="PS50059"/>
    </source>
</evidence>
<proteinExistence type="predicted"/>
<evidence type="ECO:0000256" key="3">
    <source>
        <dbReference type="ARBA" id="ARBA00023110"/>
    </source>
</evidence>
<reference evidence="7" key="1">
    <citation type="submission" date="2023-07" db="EMBL/GenBank/DDBJ databases">
        <title>Genomic Encyclopedia of Type Strains, Phase IV (KMG-IV): sequencing the most valuable type-strain genomes for metagenomic binning, comparative biology and taxonomic classification.</title>
        <authorList>
            <person name="Goeker M."/>
        </authorList>
    </citation>
    <scope>NUCLEOTIDE SEQUENCE</scope>
    <source>
        <strain evidence="7">DSM 26174</strain>
    </source>
</reference>
<keyword evidence="5" id="KW-0732">Signal</keyword>
<comment type="catalytic activity">
    <reaction evidence="1 4">
        <text>[protein]-peptidylproline (omega=180) = [protein]-peptidylproline (omega=0)</text>
        <dbReference type="Rhea" id="RHEA:16237"/>
        <dbReference type="Rhea" id="RHEA-COMP:10747"/>
        <dbReference type="Rhea" id="RHEA-COMP:10748"/>
        <dbReference type="ChEBI" id="CHEBI:83833"/>
        <dbReference type="ChEBI" id="CHEBI:83834"/>
        <dbReference type="EC" id="5.2.1.8"/>
    </reaction>
</comment>
<keyword evidence="8" id="KW-1185">Reference proteome</keyword>
<evidence type="ECO:0000256" key="2">
    <source>
        <dbReference type="ARBA" id="ARBA00013194"/>
    </source>
</evidence>
<evidence type="ECO:0000256" key="4">
    <source>
        <dbReference type="PROSITE-ProRule" id="PRU00277"/>
    </source>
</evidence>
<dbReference type="SUPFAM" id="SSF54534">
    <property type="entry name" value="FKBP-like"/>
    <property type="match status" value="1"/>
</dbReference>
<dbReference type="Proteomes" id="UP001185092">
    <property type="component" value="Unassembled WGS sequence"/>
</dbReference>